<evidence type="ECO:0000256" key="5">
    <source>
        <dbReference type="ARBA" id="ARBA00022679"/>
    </source>
</evidence>
<dbReference type="InterPro" id="IPR004358">
    <property type="entry name" value="Sig_transdc_His_kin-like_C"/>
</dbReference>
<keyword evidence="5" id="KW-0808">Transferase</keyword>
<dbReference type="PROSITE" id="PS50109">
    <property type="entry name" value="HIS_KIN"/>
    <property type="match status" value="1"/>
</dbReference>
<dbReference type="SUPFAM" id="SSF55874">
    <property type="entry name" value="ATPase domain of HSP90 chaperone/DNA topoisomerase II/histidine kinase"/>
    <property type="match status" value="1"/>
</dbReference>
<dbReference type="InterPro" id="IPR001789">
    <property type="entry name" value="Sig_transdc_resp-reg_receiver"/>
</dbReference>
<evidence type="ECO:0000313" key="15">
    <source>
        <dbReference type="Proteomes" id="UP000198284"/>
    </source>
</evidence>
<accession>A0A239HZY5</accession>
<dbReference type="InterPro" id="IPR036890">
    <property type="entry name" value="HATPase_C_sf"/>
</dbReference>
<dbReference type="SUPFAM" id="SSF52172">
    <property type="entry name" value="CheY-like"/>
    <property type="match status" value="1"/>
</dbReference>
<proteinExistence type="predicted"/>
<dbReference type="Pfam" id="PF00072">
    <property type="entry name" value="Response_reg"/>
    <property type="match status" value="1"/>
</dbReference>
<evidence type="ECO:0000256" key="3">
    <source>
        <dbReference type="ARBA" id="ARBA00012438"/>
    </source>
</evidence>
<evidence type="ECO:0000259" key="13">
    <source>
        <dbReference type="PROSITE" id="PS50113"/>
    </source>
</evidence>
<dbReference type="CDD" id="cd00082">
    <property type="entry name" value="HisKA"/>
    <property type="match status" value="1"/>
</dbReference>
<dbReference type="SUPFAM" id="SSF55785">
    <property type="entry name" value="PYP-like sensor domain (PAS domain)"/>
    <property type="match status" value="3"/>
</dbReference>
<dbReference type="Gene3D" id="3.30.565.10">
    <property type="entry name" value="Histidine kinase-like ATPase, C-terminal domain"/>
    <property type="match status" value="1"/>
</dbReference>
<dbReference type="InterPro" id="IPR005467">
    <property type="entry name" value="His_kinase_dom"/>
</dbReference>
<dbReference type="Pfam" id="PF00512">
    <property type="entry name" value="HisKA"/>
    <property type="match status" value="1"/>
</dbReference>
<dbReference type="InterPro" id="IPR000014">
    <property type="entry name" value="PAS"/>
</dbReference>
<evidence type="ECO:0000259" key="10">
    <source>
        <dbReference type="PROSITE" id="PS50109"/>
    </source>
</evidence>
<dbReference type="GO" id="GO:0005886">
    <property type="term" value="C:plasma membrane"/>
    <property type="evidence" value="ECO:0007669"/>
    <property type="project" value="UniProtKB-SubCell"/>
</dbReference>
<dbReference type="PRINTS" id="PR00344">
    <property type="entry name" value="BCTRLSENSOR"/>
</dbReference>
<name>A0A239HZY5_9BURK</name>
<feature type="domain" description="PAC" evidence="13">
    <location>
        <begin position="371"/>
        <end position="423"/>
    </location>
</feature>
<dbReference type="SMART" id="SM00387">
    <property type="entry name" value="HATPase_c"/>
    <property type="match status" value="1"/>
</dbReference>
<dbReference type="InterPro" id="IPR003594">
    <property type="entry name" value="HATPase_dom"/>
</dbReference>
<sequence length="799" mass="89425">MKQPYAAAFLSGGGETGQLMRTHDWSRSPLGDPSGWPQSLRTVVSLILNSKFPMFVAWGKELIFLYNDSYVEVLGNKHPAAFGRRFYDIWSEIWEDISPIIDRAMAGEASFHQNLPLLMHRKGFDEQTWFTFSYSPVLDETGAVAGMYCACTETTQQVLLERHQKEENERLRRLFQQAPGIMAVLREPRHVFELVNDAYLQLVGRRELIGREVRDALPEVVGQGFVELLDKVYATGEPFVGRGIPVKLQRQEGDVLEERFVDFVYQPIRNYTGEVTGIFVEGHDITEAVRASTALRESEQRLRQLANTIPQLAWMAHSNGHVHWYNDRWYEYTGTTNEEMAGWGWQKVYDPQQLPEILEAWKHSVATGTPFEATFPMRSASGEFRTFYTRAAPLRDAQGEIVQWFGTNTDVTQIEKAQEELRAANRRKDEFLAMLAHELRNPLAPISTAAQLLKLSDLDPERIRRTSAIITRQVQHMTELVDDLLDVSRVTRGLISLQKERIGLRTILSDAVEQVHSLIETKRQQLSLEIAGEMPSVMADRTRLIQVFTNIINNAAKYTPEHGRIAVRVKQDADRVLVAVEDNGIGISPELLPHVFDLFTQAERSPDRAQGGLGLGLALVKSLVELHGGTVSVTSAGTGRGSCFIVSLPVADGGDAGGEKLRSESAEARTASGLTLLVVDDNVDAAETLALLLETQGHRVLVEHSAQRGLERLHEAAPDLMFLDIGLPDMDGYDMARRIRSLRLPRQPVLVAVTGYGQPQDREQALAAGFDHHLVKPVQFSAIMGLMAQHASPADEECR</sequence>
<dbReference type="Pfam" id="PF08448">
    <property type="entry name" value="PAS_4"/>
    <property type="match status" value="2"/>
</dbReference>
<dbReference type="InterPro" id="IPR003661">
    <property type="entry name" value="HisK_dim/P_dom"/>
</dbReference>
<feature type="domain" description="PAS" evidence="12">
    <location>
        <begin position="298"/>
        <end position="368"/>
    </location>
</feature>
<comment type="catalytic activity">
    <reaction evidence="1">
        <text>ATP + protein L-histidine = ADP + protein N-phospho-L-histidine.</text>
        <dbReference type="EC" id="2.7.13.3"/>
    </reaction>
</comment>
<dbReference type="InterPro" id="IPR013655">
    <property type="entry name" value="PAS_fold_3"/>
</dbReference>
<reference evidence="14 15" key="1">
    <citation type="submission" date="2017-06" db="EMBL/GenBank/DDBJ databases">
        <authorList>
            <person name="Kim H.J."/>
            <person name="Triplett B.A."/>
        </authorList>
    </citation>
    <scope>NUCLEOTIDE SEQUENCE [LARGE SCALE GENOMIC DNA]</scope>
    <source>
        <strain evidence="14 15">U15</strain>
    </source>
</reference>
<dbReference type="Gene3D" id="1.10.287.130">
    <property type="match status" value="1"/>
</dbReference>
<evidence type="ECO:0000256" key="6">
    <source>
        <dbReference type="ARBA" id="ARBA00022777"/>
    </source>
</evidence>
<dbReference type="PROSITE" id="PS50110">
    <property type="entry name" value="RESPONSE_REGULATORY"/>
    <property type="match status" value="1"/>
</dbReference>
<feature type="domain" description="PAC" evidence="13">
    <location>
        <begin position="242"/>
        <end position="297"/>
    </location>
</feature>
<gene>
    <name evidence="14" type="ORF">SAMN06265795_10842</name>
</gene>
<dbReference type="InterPro" id="IPR001610">
    <property type="entry name" value="PAC"/>
</dbReference>
<dbReference type="InterPro" id="IPR035965">
    <property type="entry name" value="PAS-like_dom_sf"/>
</dbReference>
<dbReference type="InterPro" id="IPR013656">
    <property type="entry name" value="PAS_4"/>
</dbReference>
<dbReference type="GO" id="GO:0009927">
    <property type="term" value="F:histidine phosphotransfer kinase activity"/>
    <property type="evidence" value="ECO:0007669"/>
    <property type="project" value="TreeGrafter"/>
</dbReference>
<dbReference type="NCBIfam" id="TIGR00229">
    <property type="entry name" value="sensory_box"/>
    <property type="match status" value="2"/>
</dbReference>
<dbReference type="Gene3D" id="3.30.450.20">
    <property type="entry name" value="PAS domain"/>
    <property type="match status" value="3"/>
</dbReference>
<dbReference type="Gene3D" id="3.40.50.2300">
    <property type="match status" value="1"/>
</dbReference>
<evidence type="ECO:0000256" key="2">
    <source>
        <dbReference type="ARBA" id="ARBA00004429"/>
    </source>
</evidence>
<dbReference type="PANTHER" id="PTHR43047">
    <property type="entry name" value="TWO-COMPONENT HISTIDINE PROTEIN KINASE"/>
    <property type="match status" value="1"/>
</dbReference>
<feature type="domain" description="Histidine kinase" evidence="10">
    <location>
        <begin position="434"/>
        <end position="652"/>
    </location>
</feature>
<comment type="subcellular location">
    <subcellularLocation>
        <location evidence="2">Cell inner membrane</location>
        <topology evidence="2">Multi-pass membrane protein</topology>
    </subcellularLocation>
</comment>
<dbReference type="RefSeq" id="WP_176442459.1">
    <property type="nucleotide sequence ID" value="NZ_FZOT01000008.1"/>
</dbReference>
<dbReference type="EC" id="2.7.13.3" evidence="3"/>
<evidence type="ECO:0000259" key="12">
    <source>
        <dbReference type="PROSITE" id="PS50112"/>
    </source>
</evidence>
<dbReference type="GO" id="GO:0000155">
    <property type="term" value="F:phosphorelay sensor kinase activity"/>
    <property type="evidence" value="ECO:0007669"/>
    <property type="project" value="InterPro"/>
</dbReference>
<dbReference type="EMBL" id="FZOT01000008">
    <property type="protein sequence ID" value="SNS86940.1"/>
    <property type="molecule type" value="Genomic_DNA"/>
</dbReference>
<dbReference type="PANTHER" id="PTHR43047:SF72">
    <property type="entry name" value="OSMOSENSING HISTIDINE PROTEIN KINASE SLN1"/>
    <property type="match status" value="1"/>
</dbReference>
<feature type="modified residue" description="4-aspartylphosphate" evidence="9">
    <location>
        <position position="724"/>
    </location>
</feature>
<dbReference type="CDD" id="cd00075">
    <property type="entry name" value="HATPase"/>
    <property type="match status" value="1"/>
</dbReference>
<feature type="domain" description="Response regulatory" evidence="11">
    <location>
        <begin position="675"/>
        <end position="791"/>
    </location>
</feature>
<dbReference type="PROSITE" id="PS50113">
    <property type="entry name" value="PAC"/>
    <property type="match status" value="2"/>
</dbReference>
<keyword evidence="4 9" id="KW-0597">Phosphoprotein</keyword>
<dbReference type="CDD" id="cd00130">
    <property type="entry name" value="PAS"/>
    <property type="match status" value="1"/>
</dbReference>
<keyword evidence="15" id="KW-1185">Reference proteome</keyword>
<dbReference type="FunFam" id="3.30.450.20:FF:000099">
    <property type="entry name" value="Sensory box sensor histidine kinase"/>
    <property type="match status" value="1"/>
</dbReference>
<dbReference type="Proteomes" id="UP000198284">
    <property type="component" value="Unassembled WGS sequence"/>
</dbReference>
<evidence type="ECO:0000256" key="1">
    <source>
        <dbReference type="ARBA" id="ARBA00000085"/>
    </source>
</evidence>
<dbReference type="SMART" id="SM00086">
    <property type="entry name" value="PAC"/>
    <property type="match status" value="3"/>
</dbReference>
<evidence type="ECO:0000256" key="9">
    <source>
        <dbReference type="PROSITE-ProRule" id="PRU00169"/>
    </source>
</evidence>
<keyword evidence="8" id="KW-0472">Membrane</keyword>
<dbReference type="FunFam" id="1.10.287.130:FF:000001">
    <property type="entry name" value="Two-component sensor histidine kinase"/>
    <property type="match status" value="1"/>
</dbReference>
<organism evidence="14 15">
    <name type="scientific">Noviherbaspirillum humi</name>
    <dbReference type="NCBI Taxonomy" id="1688639"/>
    <lineage>
        <taxon>Bacteria</taxon>
        <taxon>Pseudomonadati</taxon>
        <taxon>Pseudomonadota</taxon>
        <taxon>Betaproteobacteria</taxon>
        <taxon>Burkholderiales</taxon>
        <taxon>Oxalobacteraceae</taxon>
        <taxon>Noviherbaspirillum</taxon>
    </lineage>
</organism>
<protein>
    <recommendedName>
        <fullName evidence="3">histidine kinase</fullName>
        <ecNumber evidence="3">2.7.13.3</ecNumber>
    </recommendedName>
</protein>
<dbReference type="Pfam" id="PF08447">
    <property type="entry name" value="PAS_3"/>
    <property type="match status" value="1"/>
</dbReference>
<keyword evidence="6" id="KW-0418">Kinase</keyword>
<dbReference type="SMART" id="SM00448">
    <property type="entry name" value="REC"/>
    <property type="match status" value="1"/>
</dbReference>
<evidence type="ECO:0000313" key="14">
    <source>
        <dbReference type="EMBL" id="SNS86940.1"/>
    </source>
</evidence>
<dbReference type="AlphaFoldDB" id="A0A239HZY5"/>
<dbReference type="InterPro" id="IPR036097">
    <property type="entry name" value="HisK_dim/P_sf"/>
</dbReference>
<dbReference type="CDD" id="cd17580">
    <property type="entry name" value="REC_2_DhkD-like"/>
    <property type="match status" value="1"/>
</dbReference>
<evidence type="ECO:0000256" key="7">
    <source>
        <dbReference type="ARBA" id="ARBA00023012"/>
    </source>
</evidence>
<dbReference type="SUPFAM" id="SSF47384">
    <property type="entry name" value="Homodimeric domain of signal transducing histidine kinase"/>
    <property type="match status" value="1"/>
</dbReference>
<dbReference type="PROSITE" id="PS50112">
    <property type="entry name" value="PAS"/>
    <property type="match status" value="1"/>
</dbReference>
<dbReference type="SMART" id="SM00388">
    <property type="entry name" value="HisKA"/>
    <property type="match status" value="1"/>
</dbReference>
<dbReference type="FunFam" id="3.30.565.10:FF:000006">
    <property type="entry name" value="Sensor histidine kinase WalK"/>
    <property type="match status" value="1"/>
</dbReference>
<evidence type="ECO:0000256" key="8">
    <source>
        <dbReference type="ARBA" id="ARBA00023136"/>
    </source>
</evidence>
<dbReference type="InterPro" id="IPR000700">
    <property type="entry name" value="PAS-assoc_C"/>
</dbReference>
<dbReference type="SMART" id="SM00091">
    <property type="entry name" value="PAS"/>
    <property type="match status" value="2"/>
</dbReference>
<evidence type="ECO:0000256" key="4">
    <source>
        <dbReference type="ARBA" id="ARBA00022553"/>
    </source>
</evidence>
<dbReference type="InterPro" id="IPR011006">
    <property type="entry name" value="CheY-like_superfamily"/>
</dbReference>
<dbReference type="Pfam" id="PF02518">
    <property type="entry name" value="HATPase_c"/>
    <property type="match status" value="1"/>
</dbReference>
<keyword evidence="7" id="KW-0902">Two-component regulatory system</keyword>
<evidence type="ECO:0000259" key="11">
    <source>
        <dbReference type="PROSITE" id="PS50110"/>
    </source>
</evidence>